<feature type="compositionally biased region" description="Low complexity" evidence="4">
    <location>
        <begin position="372"/>
        <end position="415"/>
    </location>
</feature>
<dbReference type="InterPro" id="IPR013126">
    <property type="entry name" value="Hsp_70_fam"/>
</dbReference>
<dbReference type="PANTHER" id="PTHR42749">
    <property type="entry name" value="CELL SHAPE-DETERMINING PROTEIN MREB"/>
    <property type="match status" value="1"/>
</dbReference>
<dbReference type="SUPFAM" id="SSF53067">
    <property type="entry name" value="Actin-like ATPase domain"/>
    <property type="match status" value="1"/>
</dbReference>
<dbReference type="EMBL" id="CP147846">
    <property type="protein sequence ID" value="WXG68601.1"/>
    <property type="molecule type" value="Genomic_DNA"/>
</dbReference>
<dbReference type="RefSeq" id="WP_338888907.1">
    <property type="nucleotide sequence ID" value="NZ_CP147846.1"/>
</dbReference>
<protein>
    <submittedName>
        <fullName evidence="5">Hsp70 family protein</fullName>
    </submittedName>
</protein>
<evidence type="ECO:0000256" key="4">
    <source>
        <dbReference type="SAM" id="MobiDB-lite"/>
    </source>
</evidence>
<accession>A0ABZ2PQA9</accession>
<feature type="compositionally biased region" description="Pro residues" evidence="4">
    <location>
        <begin position="441"/>
        <end position="453"/>
    </location>
</feature>
<dbReference type="Proteomes" id="UP001432000">
    <property type="component" value="Chromosome"/>
</dbReference>
<evidence type="ECO:0000313" key="5">
    <source>
        <dbReference type="EMBL" id="WXG68601.1"/>
    </source>
</evidence>
<name>A0ABZ2PQA9_9NOCA</name>
<proteinExistence type="predicted"/>
<keyword evidence="1" id="KW-0547">Nucleotide-binding</keyword>
<reference evidence="5 6" key="1">
    <citation type="submission" date="2024-03" db="EMBL/GenBank/DDBJ databases">
        <title>Natural products discovery in diverse microorganisms through a two-stage MS feature dereplication strategy.</title>
        <authorList>
            <person name="Zhang R."/>
        </authorList>
    </citation>
    <scope>NUCLEOTIDE SEQUENCE [LARGE SCALE GENOMIC DNA]</scope>
    <source>
        <strain evidence="5 6">18930</strain>
    </source>
</reference>
<dbReference type="Pfam" id="PF00012">
    <property type="entry name" value="HSP70"/>
    <property type="match status" value="1"/>
</dbReference>
<evidence type="ECO:0000313" key="6">
    <source>
        <dbReference type="Proteomes" id="UP001432000"/>
    </source>
</evidence>
<keyword evidence="2" id="KW-0067">ATP-binding</keyword>
<feature type="region of interest" description="Disordered" evidence="4">
    <location>
        <begin position="359"/>
        <end position="453"/>
    </location>
</feature>
<keyword evidence="3" id="KW-0143">Chaperone</keyword>
<gene>
    <name evidence="5" type="ORF">WDS16_26000</name>
</gene>
<evidence type="ECO:0000256" key="1">
    <source>
        <dbReference type="ARBA" id="ARBA00022741"/>
    </source>
</evidence>
<dbReference type="Gene3D" id="3.90.640.10">
    <property type="entry name" value="Actin, Chain A, domain 4"/>
    <property type="match status" value="1"/>
</dbReference>
<dbReference type="Gene3D" id="3.30.420.40">
    <property type="match status" value="2"/>
</dbReference>
<dbReference type="InterPro" id="IPR043129">
    <property type="entry name" value="ATPase_NBD"/>
</dbReference>
<dbReference type="PANTHER" id="PTHR42749:SF1">
    <property type="entry name" value="CELL SHAPE-DETERMINING PROTEIN MREB"/>
    <property type="match status" value="1"/>
</dbReference>
<evidence type="ECO:0000256" key="3">
    <source>
        <dbReference type="ARBA" id="ARBA00023186"/>
    </source>
</evidence>
<feature type="compositionally biased region" description="Pro residues" evidence="4">
    <location>
        <begin position="416"/>
        <end position="430"/>
    </location>
</feature>
<keyword evidence="6" id="KW-1185">Reference proteome</keyword>
<sequence>MTEVLGVSVGASAVRMARPDLRLHTSGERELDFRHDTVDTQRDRAEELAAETIGVVLAQNYGDRGVEATGVAYRDQQQFGDIQQAMSVQRLHNYRLVPEARAALAYLEASGEIGDFGTIALYDLGSSGLTISVVDRATGDVLLAERTTDISGSDFDRLICDNQLAKQGVDLQNSVGVEEFTTRCRIAKEQLSTSGAVCLPGESGVILISRESFEALVTVPIEYSARLVRDVITRSPQRVDALFLVGGGARIPLVEAILRSWTGLPVVTPAEPESVAAKGAALLATPVRDAPAPTAPPVLRNGPATSSGAQALSGAPEWLSPEPVDRSVTSKRKIRGAALVAGGLAAVAALGLTLGYGGSEDSTSAPADSEQPLTTAPPSTSRTSTTTLPPSTTVEAPAPAPAPVETYEAPAYERPAPAPAPPPPPPPLIPGLPDFQLPQIQLPPPPVFELPRF</sequence>
<organism evidence="5 6">
    <name type="scientific">Rhodococcus sovatensis</name>
    <dbReference type="NCBI Taxonomy" id="1805840"/>
    <lineage>
        <taxon>Bacteria</taxon>
        <taxon>Bacillati</taxon>
        <taxon>Actinomycetota</taxon>
        <taxon>Actinomycetes</taxon>
        <taxon>Mycobacteriales</taxon>
        <taxon>Nocardiaceae</taxon>
        <taxon>Rhodococcus</taxon>
    </lineage>
</organism>
<evidence type="ECO:0000256" key="2">
    <source>
        <dbReference type="ARBA" id="ARBA00022840"/>
    </source>
</evidence>
<feature type="region of interest" description="Disordered" evidence="4">
    <location>
        <begin position="289"/>
        <end position="324"/>
    </location>
</feature>